<dbReference type="EMBL" id="FQUI01000001">
    <property type="protein sequence ID" value="SHE27042.1"/>
    <property type="molecule type" value="Genomic_DNA"/>
</dbReference>
<dbReference type="GO" id="GO:0005525">
    <property type="term" value="F:GTP binding"/>
    <property type="evidence" value="ECO:0007669"/>
    <property type="project" value="UniProtKB-UniRule"/>
</dbReference>
<proteinExistence type="inferred from homology"/>
<dbReference type="AlphaFoldDB" id="A0A1M4S499"/>
<dbReference type="Pfam" id="PF22740">
    <property type="entry name" value="PapZ_C"/>
    <property type="match status" value="1"/>
</dbReference>
<accession>A0A1M4S499</accession>
<evidence type="ECO:0000259" key="6">
    <source>
        <dbReference type="Pfam" id="PF22740"/>
    </source>
</evidence>
<dbReference type="InterPro" id="IPR053930">
    <property type="entry name" value="RapZ-like_N"/>
</dbReference>
<dbReference type="PIRSF" id="PIRSF005052">
    <property type="entry name" value="P-loopkin"/>
    <property type="match status" value="1"/>
</dbReference>
<dbReference type="STRING" id="1122195.SAMN02745164_00008"/>
<feature type="binding site" evidence="4">
    <location>
        <begin position="62"/>
        <end position="65"/>
    </location>
    <ligand>
        <name>GTP</name>
        <dbReference type="ChEBI" id="CHEBI:37565"/>
    </ligand>
</feature>
<dbReference type="PANTHER" id="PTHR30448:SF0">
    <property type="entry name" value="RNASE ADAPTER PROTEIN RAPZ"/>
    <property type="match status" value="1"/>
</dbReference>
<dbReference type="InterPro" id="IPR005337">
    <property type="entry name" value="RapZ-like"/>
</dbReference>
<keyword evidence="8" id="KW-1185">Reference proteome</keyword>
<protein>
    <submittedName>
        <fullName evidence="7">UPF0042 nucleotide-binding protein</fullName>
    </submittedName>
</protein>
<evidence type="ECO:0000256" key="3">
    <source>
        <dbReference type="ARBA" id="ARBA00023134"/>
    </source>
</evidence>
<keyword evidence="3 4" id="KW-0342">GTP-binding</keyword>
<dbReference type="InterPro" id="IPR053931">
    <property type="entry name" value="RapZ_C"/>
</dbReference>
<feature type="binding site" evidence="4">
    <location>
        <begin position="12"/>
        <end position="19"/>
    </location>
    <ligand>
        <name>ATP</name>
        <dbReference type="ChEBI" id="CHEBI:30616"/>
    </ligand>
</feature>
<dbReference type="OrthoDB" id="9784461at2"/>
<evidence type="ECO:0000256" key="4">
    <source>
        <dbReference type="HAMAP-Rule" id="MF_00636"/>
    </source>
</evidence>
<evidence type="ECO:0000313" key="7">
    <source>
        <dbReference type="EMBL" id="SHE27042.1"/>
    </source>
</evidence>
<feature type="domain" description="RapZ C-terminal" evidence="6">
    <location>
        <begin position="170"/>
        <end position="289"/>
    </location>
</feature>
<dbReference type="NCBIfam" id="NF003828">
    <property type="entry name" value="PRK05416.1"/>
    <property type="match status" value="1"/>
</dbReference>
<keyword evidence="1 4" id="KW-0547">Nucleotide-binding</keyword>
<gene>
    <name evidence="7" type="ORF">SAMN02745164_00008</name>
</gene>
<dbReference type="Proteomes" id="UP000184334">
    <property type="component" value="Unassembled WGS sequence"/>
</dbReference>
<evidence type="ECO:0000256" key="1">
    <source>
        <dbReference type="ARBA" id="ARBA00022741"/>
    </source>
</evidence>
<dbReference type="Pfam" id="PF03668">
    <property type="entry name" value="RapZ-like_N"/>
    <property type="match status" value="1"/>
</dbReference>
<comment type="caution">
    <text evidence="7">The sequence shown here is derived from an EMBL/GenBank/DDBJ whole genome shotgun (WGS) entry which is preliminary data.</text>
</comment>
<dbReference type="PANTHER" id="PTHR30448">
    <property type="entry name" value="RNASE ADAPTER PROTEIN RAPZ"/>
    <property type="match status" value="1"/>
</dbReference>
<organism evidence="7 8">
    <name type="scientific">Marinitoga hydrogenitolerans (strain DSM 16785 / JCM 12826 / AT1271)</name>
    <dbReference type="NCBI Taxonomy" id="1122195"/>
    <lineage>
        <taxon>Bacteria</taxon>
        <taxon>Thermotogati</taxon>
        <taxon>Thermotogota</taxon>
        <taxon>Thermotogae</taxon>
        <taxon>Petrotogales</taxon>
        <taxon>Petrotogaceae</taxon>
        <taxon>Marinitoga</taxon>
    </lineage>
</organism>
<evidence type="ECO:0000256" key="2">
    <source>
        <dbReference type="ARBA" id="ARBA00022840"/>
    </source>
</evidence>
<dbReference type="SUPFAM" id="SSF52540">
    <property type="entry name" value="P-loop containing nucleoside triphosphate hydrolases"/>
    <property type="match status" value="1"/>
</dbReference>
<reference evidence="7" key="1">
    <citation type="submission" date="2016-11" db="EMBL/GenBank/DDBJ databases">
        <authorList>
            <person name="Varghese N."/>
            <person name="Submissions S."/>
        </authorList>
    </citation>
    <scope>NUCLEOTIDE SEQUENCE [LARGE SCALE GENOMIC DNA]</scope>
    <source>
        <strain evidence="7">DSM 16785</strain>
    </source>
</reference>
<evidence type="ECO:0000313" key="8">
    <source>
        <dbReference type="Proteomes" id="UP000184334"/>
    </source>
</evidence>
<feature type="domain" description="RapZ-like N-terminal" evidence="5">
    <location>
        <begin position="6"/>
        <end position="162"/>
    </location>
</feature>
<dbReference type="GO" id="GO:0005524">
    <property type="term" value="F:ATP binding"/>
    <property type="evidence" value="ECO:0007669"/>
    <property type="project" value="UniProtKB-UniRule"/>
</dbReference>
<dbReference type="Gene3D" id="3.40.50.300">
    <property type="entry name" value="P-loop containing nucleotide triphosphate hydrolases"/>
    <property type="match status" value="1"/>
</dbReference>
<dbReference type="HAMAP" id="MF_00636">
    <property type="entry name" value="RapZ_like"/>
    <property type="match status" value="1"/>
</dbReference>
<keyword evidence="2 4" id="KW-0067">ATP-binding</keyword>
<dbReference type="InterPro" id="IPR027417">
    <property type="entry name" value="P-loop_NTPase"/>
</dbReference>
<dbReference type="RefSeq" id="WP_072862112.1">
    <property type="nucleotide sequence ID" value="NZ_FQUI01000001.1"/>
</dbReference>
<sequence>MVKKRNVLLITGLSGAGKTTILKILEDIKYYTIDNIPPHLIEEFLIMLLNSSDIENIAFVSDIRWKKAKELKLEILKIRKHFKNLNISFKVIFLDSSIETIKIRFMKSRRGHPLQDMILSLDDAIEREIELMNPIKEISDFIIDTTNLEPSKFREKIFEILDEKSVNTTKIKIISFGFKYSPPNDLDYLFDVRFLPNPYYIKELFVLTGKNKEIIEYLEHFEESKDTVKSIFDLMVKIHKWYSLTGRVSINVGIGCTGGKHRSVYVAEKLFDLLKSHDYNVSIYHRDIDR</sequence>
<evidence type="ECO:0000259" key="5">
    <source>
        <dbReference type="Pfam" id="PF03668"/>
    </source>
</evidence>
<name>A0A1M4S499_MARH1</name>